<proteinExistence type="predicted"/>
<evidence type="ECO:0000256" key="1">
    <source>
        <dbReference type="ARBA" id="ARBA00022723"/>
    </source>
</evidence>
<keyword evidence="1" id="KW-0479">Metal-binding</keyword>
<protein>
    <recommendedName>
        <fullName evidence="2">HMA domain-containing protein</fullName>
    </recommendedName>
</protein>
<dbReference type="CDD" id="cd00371">
    <property type="entry name" value="HMA"/>
    <property type="match status" value="1"/>
</dbReference>
<feature type="domain" description="HMA" evidence="2">
    <location>
        <begin position="2"/>
        <end position="66"/>
    </location>
</feature>
<dbReference type="FunFam" id="3.30.70.100:FF:000001">
    <property type="entry name" value="ATPase copper transporting beta"/>
    <property type="match status" value="1"/>
</dbReference>
<evidence type="ECO:0000259" key="2">
    <source>
        <dbReference type="PROSITE" id="PS50846"/>
    </source>
</evidence>
<feature type="non-terminal residue" evidence="3">
    <location>
        <position position="1"/>
    </location>
</feature>
<dbReference type="Gene3D" id="3.30.70.100">
    <property type="match status" value="1"/>
</dbReference>
<organism evidence="3">
    <name type="scientific">marine sediment metagenome</name>
    <dbReference type="NCBI Taxonomy" id="412755"/>
    <lineage>
        <taxon>unclassified sequences</taxon>
        <taxon>metagenomes</taxon>
        <taxon>ecological metagenomes</taxon>
    </lineage>
</organism>
<dbReference type="InterPro" id="IPR006121">
    <property type="entry name" value="HMA_dom"/>
</dbReference>
<dbReference type="InterPro" id="IPR017969">
    <property type="entry name" value="Heavy-metal-associated_CS"/>
</dbReference>
<dbReference type="PROSITE" id="PS01047">
    <property type="entry name" value="HMA_1"/>
    <property type="match status" value="1"/>
</dbReference>
<dbReference type="SUPFAM" id="SSF55008">
    <property type="entry name" value="HMA, heavy metal-associated domain"/>
    <property type="match status" value="1"/>
</dbReference>
<dbReference type="EMBL" id="LAZR01057778">
    <property type="protein sequence ID" value="KKK71355.1"/>
    <property type="molecule type" value="Genomic_DNA"/>
</dbReference>
<comment type="caution">
    <text evidence="3">The sequence shown here is derived from an EMBL/GenBank/DDBJ whole genome shotgun (WGS) entry which is preliminary data.</text>
</comment>
<dbReference type="PRINTS" id="PR00944">
    <property type="entry name" value="CUEXPORT"/>
</dbReference>
<dbReference type="GO" id="GO:0006825">
    <property type="term" value="P:copper ion transport"/>
    <property type="evidence" value="ECO:0007669"/>
    <property type="project" value="InterPro"/>
</dbReference>
<dbReference type="PROSITE" id="PS50846">
    <property type="entry name" value="HMA_2"/>
    <property type="match status" value="1"/>
</dbReference>
<accession>A0A0F8YCG0</accession>
<sequence>MAETTLKIEGMSCMHCVGRVKQAIAALSGVQEAKVEVGTAQVSFDDSAVSVEAIAEAVVKSGYKVVG</sequence>
<gene>
    <name evidence="3" type="ORF">LCGC14_2914760</name>
</gene>
<dbReference type="InterPro" id="IPR036163">
    <property type="entry name" value="HMA_dom_sf"/>
</dbReference>
<dbReference type="AlphaFoldDB" id="A0A0F8YCG0"/>
<name>A0A0F8YCG0_9ZZZZ</name>
<dbReference type="GO" id="GO:0005507">
    <property type="term" value="F:copper ion binding"/>
    <property type="evidence" value="ECO:0007669"/>
    <property type="project" value="InterPro"/>
</dbReference>
<dbReference type="InterPro" id="IPR000428">
    <property type="entry name" value="Cu-bd"/>
</dbReference>
<evidence type="ECO:0000313" key="3">
    <source>
        <dbReference type="EMBL" id="KKK71355.1"/>
    </source>
</evidence>
<reference evidence="3" key="1">
    <citation type="journal article" date="2015" name="Nature">
        <title>Complex archaea that bridge the gap between prokaryotes and eukaryotes.</title>
        <authorList>
            <person name="Spang A."/>
            <person name="Saw J.H."/>
            <person name="Jorgensen S.L."/>
            <person name="Zaremba-Niedzwiedzka K."/>
            <person name="Martijn J."/>
            <person name="Lind A.E."/>
            <person name="van Eijk R."/>
            <person name="Schleper C."/>
            <person name="Guy L."/>
            <person name="Ettema T.J."/>
        </authorList>
    </citation>
    <scope>NUCLEOTIDE SEQUENCE</scope>
</reference>
<dbReference type="Pfam" id="PF00403">
    <property type="entry name" value="HMA"/>
    <property type="match status" value="1"/>
</dbReference>